<evidence type="ECO:0000313" key="2">
    <source>
        <dbReference type="EMBL" id="OQN99788.1"/>
    </source>
</evidence>
<sequence>MTDASGSQLDEPSVRRPSTERVQNEGILLPIVALQRRSSMRKEDRAVECEIKNEVTGDQVVVKQEVIMREDRAVTTIERVPIKNEVIHYPVIVKQEPVQRGSRAAMVELVRIKEEVIGDSVFVKREAVDEFTSVKLEAAEDLARAGAARSAGEFTSGREEIIGDLARAGMTKNEWGVLSRPPCKTCHTVHFNACNGPQTTIKRKREESLKLEEDDDRAFKRQFAIQRSAQTGGLREIGPPRHLLCRRCGCAHPWRQHIKREAPATLPRPRTYASTRQLRGPADTFSAPTAGVRVDQTQESTTMSVLGMMMDLSRNVRSQAHLQFLARFVQYGDDMQREEVLRQWRQVMSAQALSASSEYVQPAQSIRIVSAGRGERGNRRTRRGHGRGRGGFTAAGGSTRSLHGAHGGMGGRPASAQVDWEVGVVGSGAQSSAANDAAW</sequence>
<feature type="compositionally biased region" description="Basic residues" evidence="1">
    <location>
        <begin position="379"/>
        <end position="388"/>
    </location>
</feature>
<evidence type="ECO:0000313" key="3">
    <source>
        <dbReference type="Proteomes" id="UP000192596"/>
    </source>
</evidence>
<dbReference type="InParanoid" id="A0A1V8SKY4"/>
<feature type="region of interest" description="Disordered" evidence="1">
    <location>
        <begin position="372"/>
        <end position="399"/>
    </location>
</feature>
<dbReference type="AlphaFoldDB" id="A0A1V8SKY4"/>
<organism evidence="2 3">
    <name type="scientific">Cryoendolithus antarcticus</name>
    <dbReference type="NCBI Taxonomy" id="1507870"/>
    <lineage>
        <taxon>Eukaryota</taxon>
        <taxon>Fungi</taxon>
        <taxon>Dikarya</taxon>
        <taxon>Ascomycota</taxon>
        <taxon>Pezizomycotina</taxon>
        <taxon>Dothideomycetes</taxon>
        <taxon>Dothideomycetidae</taxon>
        <taxon>Cladosporiales</taxon>
        <taxon>Cladosporiaceae</taxon>
        <taxon>Cryoendolithus</taxon>
    </lineage>
</organism>
<reference evidence="3" key="1">
    <citation type="submission" date="2017-03" db="EMBL/GenBank/DDBJ databases">
        <title>Genomes of endolithic fungi from Antarctica.</title>
        <authorList>
            <person name="Coleine C."/>
            <person name="Masonjones S."/>
            <person name="Stajich J.E."/>
        </authorList>
    </citation>
    <scope>NUCLEOTIDE SEQUENCE [LARGE SCALE GENOMIC DNA]</scope>
    <source>
        <strain evidence="3">CCFEE 5527</strain>
    </source>
</reference>
<feature type="compositionally biased region" description="Polar residues" evidence="1">
    <location>
        <begin position="1"/>
        <end position="10"/>
    </location>
</feature>
<name>A0A1V8SKY4_9PEZI</name>
<accession>A0A1V8SKY4</accession>
<proteinExistence type="predicted"/>
<dbReference type="Proteomes" id="UP000192596">
    <property type="component" value="Unassembled WGS sequence"/>
</dbReference>
<evidence type="ECO:0000256" key="1">
    <source>
        <dbReference type="SAM" id="MobiDB-lite"/>
    </source>
</evidence>
<protein>
    <submittedName>
        <fullName evidence="2">Uncharacterized protein</fullName>
    </submittedName>
</protein>
<feature type="region of interest" description="Disordered" evidence="1">
    <location>
        <begin position="1"/>
        <end position="20"/>
    </location>
</feature>
<keyword evidence="3" id="KW-1185">Reference proteome</keyword>
<comment type="caution">
    <text evidence="2">The sequence shown here is derived from an EMBL/GenBank/DDBJ whole genome shotgun (WGS) entry which is preliminary data.</text>
</comment>
<gene>
    <name evidence="2" type="ORF">B0A48_14558</name>
</gene>
<dbReference type="EMBL" id="NAJO01000038">
    <property type="protein sequence ID" value="OQN99788.1"/>
    <property type="molecule type" value="Genomic_DNA"/>
</dbReference>